<dbReference type="Gene3D" id="2.30.30.280">
    <property type="entry name" value="Adenine nucleotide alpha hydrolases-like domains"/>
    <property type="match status" value="1"/>
</dbReference>
<dbReference type="InterPro" id="IPR023382">
    <property type="entry name" value="MnmA-like_central_sf"/>
</dbReference>
<sequence>MRNPKDITVVVAMSGGVDSSVAAAILKEQGYNLIGITIKTYNYEDIGVQNEHSCCSLEGINDARMVATKLGFPHYVVDLTKEFHREVIDYFIKDYLAGRTPNPCVICNRKIKWEALIKKALSLGADYIATGHYARIKFDETKGRYILMRGVDSSKDQSYALWGLTQESLSRTIFPLGELTKQEVRELARKYGLKIANKPESFEICFVPDNDYTKFLEKNVDGLAEKVKGGDIVMDGKVIGKHRGYPFYTIGQRKGLGVALGYPVYVIGIDPVANVVEVGTEDKLYHNALIAGNVNLISVDKIEDGMKVLAKIRYSDEGTLAMLKNYGDDKILVEFEKPKRAITPGQSVVFYDGDVVVGGGIIEKAIDV</sequence>
<feature type="domain" description="tRNA-specific 2-thiouridylase MnmA-like C-terminal" evidence="11">
    <location>
        <begin position="288"/>
        <end position="362"/>
    </location>
</feature>
<keyword evidence="2 10" id="KW-0820">tRNA-binding</keyword>
<dbReference type="GO" id="GO:0002143">
    <property type="term" value="P:tRNA wobble position uridine thiolation"/>
    <property type="evidence" value="ECO:0007669"/>
    <property type="project" value="TreeGrafter"/>
</dbReference>
<evidence type="ECO:0000256" key="3">
    <source>
        <dbReference type="ARBA" id="ARBA00022679"/>
    </source>
</evidence>
<evidence type="ECO:0000256" key="6">
    <source>
        <dbReference type="ARBA" id="ARBA00022840"/>
    </source>
</evidence>
<evidence type="ECO:0000259" key="11">
    <source>
        <dbReference type="Pfam" id="PF20258"/>
    </source>
</evidence>
<dbReference type="EC" id="2.8.1.13" evidence="10"/>
<keyword evidence="7 10" id="KW-0694">RNA-binding</keyword>
<dbReference type="GO" id="GO:0005737">
    <property type="term" value="C:cytoplasm"/>
    <property type="evidence" value="ECO:0007669"/>
    <property type="project" value="UniProtKB-SubCell"/>
</dbReference>
<feature type="binding site" evidence="10">
    <location>
        <begin position="12"/>
        <end position="19"/>
    </location>
    <ligand>
        <name>ATP</name>
        <dbReference type="ChEBI" id="CHEBI:30616"/>
    </ligand>
</feature>
<keyword evidence="8" id="KW-1015">Disulfide bond</keyword>
<evidence type="ECO:0000256" key="10">
    <source>
        <dbReference type="HAMAP-Rule" id="MF_00144"/>
    </source>
</evidence>
<dbReference type="FunFam" id="3.40.50.620:FF:000115">
    <property type="entry name" value="tRNA-specific 2-thiouridylase MnmA"/>
    <property type="match status" value="1"/>
</dbReference>
<feature type="binding site" evidence="10">
    <location>
        <position position="131"/>
    </location>
    <ligand>
        <name>ATP</name>
        <dbReference type="ChEBI" id="CHEBI:30616"/>
    </ligand>
</feature>
<evidence type="ECO:0000313" key="13">
    <source>
        <dbReference type="EMBL" id="CUS99721.1"/>
    </source>
</evidence>
<dbReference type="Pfam" id="PF03054">
    <property type="entry name" value="tRNA_Me_trans"/>
    <property type="match status" value="1"/>
</dbReference>
<dbReference type="NCBIfam" id="NF001138">
    <property type="entry name" value="PRK00143.1"/>
    <property type="match status" value="1"/>
</dbReference>
<dbReference type="NCBIfam" id="TIGR00420">
    <property type="entry name" value="trmU"/>
    <property type="match status" value="1"/>
</dbReference>
<dbReference type="EMBL" id="CZVW01000006">
    <property type="protein sequence ID" value="CUS99721.1"/>
    <property type="molecule type" value="Genomic_DNA"/>
</dbReference>
<dbReference type="OrthoDB" id="9800696at2"/>
<evidence type="ECO:0000256" key="2">
    <source>
        <dbReference type="ARBA" id="ARBA00022555"/>
    </source>
</evidence>
<dbReference type="PANTHER" id="PTHR11933">
    <property type="entry name" value="TRNA 5-METHYLAMINOMETHYL-2-THIOURIDYLATE -METHYLTRANSFERASE"/>
    <property type="match status" value="1"/>
</dbReference>
<comment type="similarity">
    <text evidence="10">Belongs to the MnmA/TRMU family.</text>
</comment>
<dbReference type="HAMAP" id="MF_00144">
    <property type="entry name" value="tRNA_thiouridyl_MnmA"/>
    <property type="match status" value="1"/>
</dbReference>
<dbReference type="Gene3D" id="3.40.50.620">
    <property type="entry name" value="HUPs"/>
    <property type="match status" value="1"/>
</dbReference>
<dbReference type="AlphaFoldDB" id="A0A0P1MV91"/>
<dbReference type="CDD" id="cd01998">
    <property type="entry name" value="MnmA_TRMU-like"/>
    <property type="match status" value="1"/>
</dbReference>
<dbReference type="Proteomes" id="UP000199197">
    <property type="component" value="Unassembled WGS sequence"/>
</dbReference>
<evidence type="ECO:0000256" key="1">
    <source>
        <dbReference type="ARBA" id="ARBA00022490"/>
    </source>
</evidence>
<evidence type="ECO:0000256" key="7">
    <source>
        <dbReference type="ARBA" id="ARBA00022884"/>
    </source>
</evidence>
<evidence type="ECO:0000256" key="5">
    <source>
        <dbReference type="ARBA" id="ARBA00022741"/>
    </source>
</evidence>
<dbReference type="RefSeq" id="WP_092348641.1">
    <property type="nucleotide sequence ID" value="NZ_CZVW01000006.1"/>
</dbReference>
<proteinExistence type="inferred from homology"/>
<keyword evidence="1 10" id="KW-0963">Cytoplasm</keyword>
<evidence type="ECO:0000256" key="9">
    <source>
        <dbReference type="ARBA" id="ARBA00051542"/>
    </source>
</evidence>
<evidence type="ECO:0000313" key="14">
    <source>
        <dbReference type="Proteomes" id="UP000199197"/>
    </source>
</evidence>
<dbReference type="GO" id="GO:0032259">
    <property type="term" value="P:methylation"/>
    <property type="evidence" value="ECO:0007669"/>
    <property type="project" value="UniProtKB-KW"/>
</dbReference>
<feature type="region of interest" description="Interaction with tRNA" evidence="10">
    <location>
        <begin position="313"/>
        <end position="314"/>
    </location>
</feature>
<dbReference type="Pfam" id="PF20258">
    <property type="entry name" value="tRNA_Me_trans_C"/>
    <property type="match status" value="1"/>
</dbReference>
<dbReference type="InterPro" id="IPR046885">
    <property type="entry name" value="MnmA-like_C"/>
</dbReference>
<dbReference type="GO" id="GO:0000049">
    <property type="term" value="F:tRNA binding"/>
    <property type="evidence" value="ECO:0007669"/>
    <property type="project" value="UniProtKB-KW"/>
</dbReference>
<feature type="domain" description="tRNA-specific 2-thiouridylase MnmA-like central" evidence="12">
    <location>
        <begin position="229"/>
        <end position="279"/>
    </location>
</feature>
<dbReference type="Gene3D" id="2.40.30.10">
    <property type="entry name" value="Translation factors"/>
    <property type="match status" value="1"/>
</dbReference>
<protein>
    <recommendedName>
        <fullName evidence="10">tRNA-specific 2-thiouridylase MnmA</fullName>
        <ecNumber evidence="10">2.8.1.13</ecNumber>
    </recommendedName>
</protein>
<evidence type="ECO:0000256" key="4">
    <source>
        <dbReference type="ARBA" id="ARBA00022694"/>
    </source>
</evidence>
<dbReference type="Pfam" id="PF20259">
    <property type="entry name" value="tRNA_Me_trans_M"/>
    <property type="match status" value="1"/>
</dbReference>
<comment type="catalytic activity">
    <reaction evidence="9 10">
        <text>S-sulfanyl-L-cysteinyl-[protein] + uridine(34) in tRNA + AH2 + ATP = 2-thiouridine(34) in tRNA + L-cysteinyl-[protein] + A + AMP + diphosphate + H(+)</text>
        <dbReference type="Rhea" id="RHEA:47032"/>
        <dbReference type="Rhea" id="RHEA-COMP:10131"/>
        <dbReference type="Rhea" id="RHEA-COMP:11726"/>
        <dbReference type="Rhea" id="RHEA-COMP:11727"/>
        <dbReference type="Rhea" id="RHEA-COMP:11728"/>
        <dbReference type="ChEBI" id="CHEBI:13193"/>
        <dbReference type="ChEBI" id="CHEBI:15378"/>
        <dbReference type="ChEBI" id="CHEBI:17499"/>
        <dbReference type="ChEBI" id="CHEBI:29950"/>
        <dbReference type="ChEBI" id="CHEBI:30616"/>
        <dbReference type="ChEBI" id="CHEBI:33019"/>
        <dbReference type="ChEBI" id="CHEBI:61963"/>
        <dbReference type="ChEBI" id="CHEBI:65315"/>
        <dbReference type="ChEBI" id="CHEBI:87170"/>
        <dbReference type="ChEBI" id="CHEBI:456215"/>
        <dbReference type="EC" id="2.8.1.13"/>
    </reaction>
</comment>
<comment type="caution">
    <text evidence="10">Lacks conserved residue(s) required for the propagation of feature annotation.</text>
</comment>
<dbReference type="GO" id="GO:0008168">
    <property type="term" value="F:methyltransferase activity"/>
    <property type="evidence" value="ECO:0007669"/>
    <property type="project" value="UniProtKB-KW"/>
</dbReference>
<organism evidence="13 14">
    <name type="scientific">Candidatus Chryseopegocella kryptomonas</name>
    <dbReference type="NCBI Taxonomy" id="1633643"/>
    <lineage>
        <taxon>Bacteria</taxon>
        <taxon>Pseudomonadati</taxon>
        <taxon>Candidatus Kryptoniota</taxon>
        <taxon>Candidatus Chryseopegocella</taxon>
    </lineage>
</organism>
<feature type="active site" description="Nucleophile" evidence="10">
    <location>
        <position position="107"/>
    </location>
</feature>
<dbReference type="InterPro" id="IPR046884">
    <property type="entry name" value="MnmA-like_central"/>
</dbReference>
<dbReference type="PANTHER" id="PTHR11933:SF5">
    <property type="entry name" value="MITOCHONDRIAL TRNA-SPECIFIC 2-THIOURIDYLASE 1"/>
    <property type="match status" value="1"/>
</dbReference>
<feature type="active site" description="Cysteine persulfide intermediate" evidence="10">
    <location>
        <position position="205"/>
    </location>
</feature>
<keyword evidence="3 10" id="KW-0808">Transferase</keyword>
<evidence type="ECO:0000259" key="12">
    <source>
        <dbReference type="Pfam" id="PF20259"/>
    </source>
</evidence>
<keyword evidence="4 10" id="KW-0819">tRNA processing</keyword>
<dbReference type="GO" id="GO:0103016">
    <property type="term" value="F:tRNA-uridine 2-sulfurtransferase activity"/>
    <property type="evidence" value="ECO:0007669"/>
    <property type="project" value="UniProtKB-EC"/>
</dbReference>
<dbReference type="FunFam" id="2.40.30.10:FF:000023">
    <property type="entry name" value="tRNA-specific 2-thiouridylase MnmA"/>
    <property type="match status" value="1"/>
</dbReference>
<keyword evidence="6 10" id="KW-0067">ATP-binding</keyword>
<keyword evidence="13" id="KW-0489">Methyltransferase</keyword>
<reference evidence="14" key="1">
    <citation type="submission" date="2015-11" db="EMBL/GenBank/DDBJ databases">
        <authorList>
            <person name="Varghese N."/>
        </authorList>
    </citation>
    <scope>NUCLEOTIDE SEQUENCE [LARGE SCALE GENOMIC DNA]</scope>
    <source>
        <strain evidence="14">JGI-23</strain>
    </source>
</reference>
<gene>
    <name evidence="10" type="primary">mnmA</name>
    <name evidence="13" type="ORF">JGI23_00720</name>
</gene>
<dbReference type="InterPro" id="IPR004506">
    <property type="entry name" value="MnmA-like"/>
</dbReference>
<keyword evidence="14" id="KW-1185">Reference proteome</keyword>
<feature type="region of interest" description="Interaction with tRNA" evidence="10">
    <location>
        <begin position="155"/>
        <end position="157"/>
    </location>
</feature>
<comment type="subcellular location">
    <subcellularLocation>
        <location evidence="10">Cytoplasm</location>
    </subcellularLocation>
</comment>
<comment type="function">
    <text evidence="10">Catalyzes the 2-thiolation of uridine at the wobble position (U34) of tRNA, leading to the formation of s(2)U34.</text>
</comment>
<feature type="site" description="Interaction with tRNA" evidence="10">
    <location>
        <position position="132"/>
    </location>
</feature>
<evidence type="ECO:0000256" key="8">
    <source>
        <dbReference type="ARBA" id="ARBA00023157"/>
    </source>
</evidence>
<dbReference type="InterPro" id="IPR014729">
    <property type="entry name" value="Rossmann-like_a/b/a_fold"/>
</dbReference>
<feature type="site" description="Interaction with tRNA" evidence="10">
    <location>
        <position position="346"/>
    </location>
</feature>
<keyword evidence="5 10" id="KW-0547">Nucleotide-binding</keyword>
<name>A0A0P1MV91_9BACT</name>
<dbReference type="GO" id="GO:0005524">
    <property type="term" value="F:ATP binding"/>
    <property type="evidence" value="ECO:0007669"/>
    <property type="project" value="UniProtKB-KW"/>
</dbReference>
<feature type="binding site" evidence="10">
    <location>
        <position position="38"/>
    </location>
    <ligand>
        <name>ATP</name>
        <dbReference type="ChEBI" id="CHEBI:30616"/>
    </ligand>
</feature>
<dbReference type="SUPFAM" id="SSF52402">
    <property type="entry name" value="Adenine nucleotide alpha hydrolases-like"/>
    <property type="match status" value="1"/>
</dbReference>
<accession>A0A0P1MV91</accession>